<evidence type="ECO:0000313" key="2">
    <source>
        <dbReference type="Proteomes" id="UP000634805"/>
    </source>
</evidence>
<proteinExistence type="predicted"/>
<accession>A0A811T4Z0</accession>
<reference evidence="1" key="1">
    <citation type="submission" date="2020-10" db="EMBL/GenBank/DDBJ databases">
        <authorList>
            <person name="Hahn C.J."/>
            <person name="Laso-Perez R."/>
            <person name="Vulcano F."/>
            <person name="Vaziourakis K.-M."/>
            <person name="Stokke R."/>
            <person name="Steen I.H."/>
            <person name="Teske A."/>
            <person name="Boetius A."/>
            <person name="Liebeke M."/>
            <person name="Amann R."/>
            <person name="Knittel K."/>
        </authorList>
    </citation>
    <scope>NUCLEOTIDE SEQUENCE</scope>
    <source>
        <strain evidence="1">Gfbio:e3339647-f889-4370-9287-4fb5cb688e4c:AG392D22_GoMArc1</strain>
    </source>
</reference>
<evidence type="ECO:0000313" key="1">
    <source>
        <dbReference type="EMBL" id="CAD6490968.1"/>
    </source>
</evidence>
<sequence length="195" mass="22682">MSNDEIPKIKTMVRRYKSSLPKLTIFILGPGEHNIDPYAKKCYSKRCQIKNELARDHDTFFLEEIYNEARNDGVDVTNTLDFEDILIKKEADTVIMIFVLNATGLEAELVAFSRCPELAEKMWVFYDSTYYEFGNKNFWHVNSALDSIEGRNGRIKPFTESEIDSCSLLTRVKNMIEQKRRALSILPYKKYQGVE</sequence>
<dbReference type="Proteomes" id="UP000634805">
    <property type="component" value="Unassembled WGS sequence"/>
</dbReference>
<comment type="caution">
    <text evidence="1">The sequence shown here is derived from an EMBL/GenBank/DDBJ whole genome shotgun (WGS) entry which is preliminary data.</text>
</comment>
<organism evidence="1 2">
    <name type="scientific">Candidatus Argoarchaeum ethanivorans</name>
    <dbReference type="NCBI Taxonomy" id="2608793"/>
    <lineage>
        <taxon>Archaea</taxon>
        <taxon>Methanobacteriati</taxon>
        <taxon>Methanobacteriota</taxon>
        <taxon>Stenosarchaea group</taxon>
        <taxon>Methanomicrobia</taxon>
        <taxon>Methanosarcinales</taxon>
        <taxon>Methanosarcinales incertae sedis</taxon>
        <taxon>GOM Arc I cluster</taxon>
        <taxon>Candidatus Argoarchaeum</taxon>
    </lineage>
</organism>
<gene>
    <name evidence="1" type="ORF">EMLJLAPB_00058</name>
</gene>
<dbReference type="EMBL" id="CAJHIS010000001">
    <property type="protein sequence ID" value="CAD6490968.1"/>
    <property type="molecule type" value="Genomic_DNA"/>
</dbReference>
<dbReference type="AlphaFoldDB" id="A0A811T4Z0"/>
<protein>
    <submittedName>
        <fullName evidence="1">Uncharacterized protein</fullName>
    </submittedName>
</protein>
<name>A0A811T4Z0_9EURY</name>